<dbReference type="Proteomes" id="UP000828390">
    <property type="component" value="Unassembled WGS sequence"/>
</dbReference>
<evidence type="ECO:0000313" key="1">
    <source>
        <dbReference type="EMBL" id="KAH3865292.1"/>
    </source>
</evidence>
<name>A0A9D4RG22_DREPO</name>
<organism evidence="1 2">
    <name type="scientific">Dreissena polymorpha</name>
    <name type="common">Zebra mussel</name>
    <name type="synonym">Mytilus polymorpha</name>
    <dbReference type="NCBI Taxonomy" id="45954"/>
    <lineage>
        <taxon>Eukaryota</taxon>
        <taxon>Metazoa</taxon>
        <taxon>Spiralia</taxon>
        <taxon>Lophotrochozoa</taxon>
        <taxon>Mollusca</taxon>
        <taxon>Bivalvia</taxon>
        <taxon>Autobranchia</taxon>
        <taxon>Heteroconchia</taxon>
        <taxon>Euheterodonta</taxon>
        <taxon>Imparidentia</taxon>
        <taxon>Neoheterodontei</taxon>
        <taxon>Myida</taxon>
        <taxon>Dreissenoidea</taxon>
        <taxon>Dreissenidae</taxon>
        <taxon>Dreissena</taxon>
    </lineage>
</organism>
<dbReference type="Gene3D" id="3.30.200.20">
    <property type="entry name" value="Phosphorylase Kinase, domain 1"/>
    <property type="match status" value="1"/>
</dbReference>
<dbReference type="AlphaFoldDB" id="A0A9D4RG22"/>
<dbReference type="SUPFAM" id="SSF56112">
    <property type="entry name" value="Protein kinase-like (PK-like)"/>
    <property type="match status" value="1"/>
</dbReference>
<reference evidence="1" key="2">
    <citation type="submission" date="2020-11" db="EMBL/GenBank/DDBJ databases">
        <authorList>
            <person name="McCartney M.A."/>
            <person name="Auch B."/>
            <person name="Kono T."/>
            <person name="Mallez S."/>
            <person name="Becker A."/>
            <person name="Gohl D.M."/>
            <person name="Silverstein K.A.T."/>
            <person name="Koren S."/>
            <person name="Bechman K.B."/>
            <person name="Herman A."/>
            <person name="Abrahante J.E."/>
            <person name="Garbe J."/>
        </authorList>
    </citation>
    <scope>NUCLEOTIDE SEQUENCE</scope>
    <source>
        <strain evidence="1">Duluth1</strain>
        <tissue evidence="1">Whole animal</tissue>
    </source>
</reference>
<reference evidence="1" key="1">
    <citation type="journal article" date="2019" name="bioRxiv">
        <title>The Genome of the Zebra Mussel, Dreissena polymorpha: A Resource for Invasive Species Research.</title>
        <authorList>
            <person name="McCartney M.A."/>
            <person name="Auch B."/>
            <person name="Kono T."/>
            <person name="Mallez S."/>
            <person name="Zhang Y."/>
            <person name="Obille A."/>
            <person name="Becker A."/>
            <person name="Abrahante J.E."/>
            <person name="Garbe J."/>
            <person name="Badalamenti J.P."/>
            <person name="Herman A."/>
            <person name="Mangelson H."/>
            <person name="Liachko I."/>
            <person name="Sullivan S."/>
            <person name="Sone E.D."/>
            <person name="Koren S."/>
            <person name="Silverstein K.A.T."/>
            <person name="Beckman K.B."/>
            <person name="Gohl D.M."/>
        </authorList>
    </citation>
    <scope>NUCLEOTIDE SEQUENCE</scope>
    <source>
        <strain evidence="1">Duluth1</strain>
        <tissue evidence="1">Whole animal</tissue>
    </source>
</reference>
<protein>
    <submittedName>
        <fullName evidence="1">Uncharacterized protein</fullName>
    </submittedName>
</protein>
<evidence type="ECO:0000313" key="2">
    <source>
        <dbReference type="Proteomes" id="UP000828390"/>
    </source>
</evidence>
<comment type="caution">
    <text evidence="1">The sequence shown here is derived from an EMBL/GenBank/DDBJ whole genome shotgun (WGS) entry which is preliminary data.</text>
</comment>
<dbReference type="EMBL" id="JAIWYP010000002">
    <property type="protein sequence ID" value="KAH3865292.1"/>
    <property type="molecule type" value="Genomic_DNA"/>
</dbReference>
<gene>
    <name evidence="1" type="ORF">DPMN_028331</name>
</gene>
<accession>A0A9D4RG22</accession>
<dbReference type="InterPro" id="IPR011009">
    <property type="entry name" value="Kinase-like_dom_sf"/>
</dbReference>
<sequence length="82" mass="8996">MKGAIPVTVASMDLMLQGELKLPGRKSPNGPLIVHGHRHNLKNRLELIRTLGEGTYGKVKLAVERSTCEQVSIADYSLEVKT</sequence>
<keyword evidence="2" id="KW-1185">Reference proteome</keyword>
<proteinExistence type="predicted"/>